<gene>
    <name evidence="11" type="ORF">YC6258_00443</name>
</gene>
<feature type="transmembrane region" description="Helical" evidence="10">
    <location>
        <begin position="166"/>
        <end position="189"/>
    </location>
</feature>
<evidence type="ECO:0000256" key="1">
    <source>
        <dbReference type="ARBA" id="ARBA00004429"/>
    </source>
</evidence>
<dbReference type="PANTHER" id="PTHR43823:SF3">
    <property type="entry name" value="MULTIDRUG EXPORT PROTEIN MEPA"/>
    <property type="match status" value="1"/>
</dbReference>
<feature type="transmembrane region" description="Helical" evidence="10">
    <location>
        <begin position="421"/>
        <end position="439"/>
    </location>
</feature>
<evidence type="ECO:0000313" key="12">
    <source>
        <dbReference type="Proteomes" id="UP000032266"/>
    </source>
</evidence>
<comment type="similarity">
    <text evidence="2">Belongs to the multi antimicrobial extrusion (MATE) (TC 2.A.66.1) family. MepA subfamily.</text>
</comment>
<evidence type="ECO:0000256" key="6">
    <source>
        <dbReference type="ARBA" id="ARBA00022692"/>
    </source>
</evidence>
<dbReference type="InterPro" id="IPR048279">
    <property type="entry name" value="MdtK-like"/>
</dbReference>
<dbReference type="EMBL" id="CP007142">
    <property type="protein sequence ID" value="AJQ92493.1"/>
    <property type="molecule type" value="Genomic_DNA"/>
</dbReference>
<dbReference type="Pfam" id="PF01554">
    <property type="entry name" value="MatE"/>
    <property type="match status" value="2"/>
</dbReference>
<dbReference type="CDD" id="cd13143">
    <property type="entry name" value="MATE_MepA_like"/>
    <property type="match status" value="1"/>
</dbReference>
<dbReference type="RefSeq" id="WP_044615542.1">
    <property type="nucleotide sequence ID" value="NZ_CP007142.1"/>
</dbReference>
<evidence type="ECO:0000313" key="11">
    <source>
        <dbReference type="EMBL" id="AJQ92493.1"/>
    </source>
</evidence>
<dbReference type="HOGENOM" id="CLU_012893_0_0_6"/>
<dbReference type="GO" id="GO:0042910">
    <property type="term" value="F:xenobiotic transmembrane transporter activity"/>
    <property type="evidence" value="ECO:0007669"/>
    <property type="project" value="InterPro"/>
</dbReference>
<dbReference type="NCBIfam" id="TIGR00797">
    <property type="entry name" value="matE"/>
    <property type="match status" value="1"/>
</dbReference>
<protein>
    <recommendedName>
        <fullName evidence="3">Multidrug export protein MepA</fullName>
    </recommendedName>
</protein>
<keyword evidence="8 10" id="KW-0472">Membrane</keyword>
<keyword evidence="5" id="KW-1003">Cell membrane</keyword>
<feature type="transmembrane region" description="Helical" evidence="10">
    <location>
        <begin position="319"/>
        <end position="341"/>
    </location>
</feature>
<evidence type="ECO:0000256" key="10">
    <source>
        <dbReference type="SAM" id="Phobius"/>
    </source>
</evidence>
<feature type="transmembrane region" description="Helical" evidence="10">
    <location>
        <begin position="99"/>
        <end position="124"/>
    </location>
</feature>
<sequence length="454" mass="49570">MSAHSARLGTAPIGRLFASLSMPIIFGLLVGGLYNVVDALFIARGVNSLAIGGVSIVFPIQMAIFAVAGLIGSGTASIVTRRLGAKDEKGAQEVTGNSLFLALFCGLLLTLLIQVFMAPLLHLLGVTGQLWGYSVAYLVPIVWGTTIVMLLSCLNDLARAEGKMHYLMFSILLSSILNIILDPIAIYVLHWGVVGVALATVLSQAITMLMMLWLFLSGRTHLKIKLTTFKLDSSISRNIFLLGLPIFFSNVGVSVVIGMVNATLSRSGLAETDYIISAYGIVARIFMFLFFPLVGMVISYQTICSYNYGARQFDRVRAISSLAVIVVTLYCTLCTLLMVFLPEHILRLFTSDPPLLEQGIFIARYVFLGFFVMGAASIWAAYFQAIGKARPALFLSSFRVYLLHLPLLLVTPVLLGVNAIWFTYPIASLGTFLVSWMFIRIGYRELGELEAEAV</sequence>
<dbReference type="InterPro" id="IPR045070">
    <property type="entry name" value="MATE_MepA-like"/>
</dbReference>
<dbReference type="PIRSF" id="PIRSF006603">
    <property type="entry name" value="DinF"/>
    <property type="match status" value="1"/>
</dbReference>
<keyword evidence="6 10" id="KW-0812">Transmembrane</keyword>
<dbReference type="GO" id="GO:0005886">
    <property type="term" value="C:plasma membrane"/>
    <property type="evidence" value="ECO:0007669"/>
    <property type="project" value="UniProtKB-SubCell"/>
</dbReference>
<evidence type="ECO:0000256" key="5">
    <source>
        <dbReference type="ARBA" id="ARBA00022475"/>
    </source>
</evidence>
<feature type="transmembrane region" description="Helical" evidence="10">
    <location>
        <begin position="393"/>
        <end position="415"/>
    </location>
</feature>
<evidence type="ECO:0000256" key="2">
    <source>
        <dbReference type="ARBA" id="ARBA00008417"/>
    </source>
</evidence>
<feature type="transmembrane region" description="Helical" evidence="10">
    <location>
        <begin position="130"/>
        <end position="154"/>
    </location>
</feature>
<organism evidence="11 12">
    <name type="scientific">Gynuella sunshinyii YC6258</name>
    <dbReference type="NCBI Taxonomy" id="1445510"/>
    <lineage>
        <taxon>Bacteria</taxon>
        <taxon>Pseudomonadati</taxon>
        <taxon>Pseudomonadota</taxon>
        <taxon>Gammaproteobacteria</taxon>
        <taxon>Oceanospirillales</taxon>
        <taxon>Saccharospirillaceae</taxon>
        <taxon>Gynuella</taxon>
    </lineage>
</organism>
<accession>A0A0C5VGF2</accession>
<keyword evidence="9" id="KW-0046">Antibiotic resistance</keyword>
<keyword evidence="7 10" id="KW-1133">Transmembrane helix</keyword>
<dbReference type="InterPro" id="IPR051327">
    <property type="entry name" value="MATE_MepA_subfamily"/>
</dbReference>
<evidence type="ECO:0000256" key="8">
    <source>
        <dbReference type="ARBA" id="ARBA00023136"/>
    </source>
</evidence>
<dbReference type="AlphaFoldDB" id="A0A0C5VGF2"/>
<keyword evidence="4" id="KW-0813">Transport</keyword>
<dbReference type="GO" id="GO:0046677">
    <property type="term" value="P:response to antibiotic"/>
    <property type="evidence" value="ECO:0007669"/>
    <property type="project" value="UniProtKB-KW"/>
</dbReference>
<proteinExistence type="inferred from homology"/>
<evidence type="ECO:0000256" key="4">
    <source>
        <dbReference type="ARBA" id="ARBA00022448"/>
    </source>
</evidence>
<feature type="transmembrane region" description="Helical" evidence="10">
    <location>
        <begin position="56"/>
        <end position="79"/>
    </location>
</feature>
<comment type="subcellular location">
    <subcellularLocation>
        <location evidence="1">Cell inner membrane</location>
        <topology evidence="1">Multi-pass membrane protein</topology>
    </subcellularLocation>
</comment>
<dbReference type="KEGG" id="gsn:YC6258_00443"/>
<dbReference type="InterPro" id="IPR002528">
    <property type="entry name" value="MATE_fam"/>
</dbReference>
<feature type="transmembrane region" description="Helical" evidence="10">
    <location>
        <begin position="361"/>
        <end position="381"/>
    </location>
</feature>
<dbReference type="GO" id="GO:0015297">
    <property type="term" value="F:antiporter activity"/>
    <property type="evidence" value="ECO:0007669"/>
    <property type="project" value="InterPro"/>
</dbReference>
<feature type="transmembrane region" description="Helical" evidence="10">
    <location>
        <begin position="12"/>
        <end position="36"/>
    </location>
</feature>
<dbReference type="OrthoDB" id="9811110at2"/>
<feature type="transmembrane region" description="Helical" evidence="10">
    <location>
        <begin position="274"/>
        <end position="298"/>
    </location>
</feature>
<dbReference type="STRING" id="1445510.YC6258_00443"/>
<reference evidence="11 12" key="1">
    <citation type="submission" date="2014-01" db="EMBL/GenBank/DDBJ databases">
        <title>Full genme sequencing of cellulolytic bacterium Gynuella sunshinyii YC6258T gen. nov., sp. nov.</title>
        <authorList>
            <person name="Khan H."/>
            <person name="Chung E.J."/>
            <person name="Chung Y.R."/>
        </authorList>
    </citation>
    <scope>NUCLEOTIDE SEQUENCE [LARGE SCALE GENOMIC DNA]</scope>
    <source>
        <strain evidence="11 12">YC6258</strain>
    </source>
</reference>
<dbReference type="PATRIC" id="fig|1445510.3.peg.430"/>
<name>A0A0C5VGF2_9GAMM</name>
<feature type="transmembrane region" description="Helical" evidence="10">
    <location>
        <begin position="195"/>
        <end position="218"/>
    </location>
</feature>
<dbReference type="Proteomes" id="UP000032266">
    <property type="component" value="Chromosome"/>
</dbReference>
<feature type="transmembrane region" description="Helical" evidence="10">
    <location>
        <begin position="239"/>
        <end position="262"/>
    </location>
</feature>
<keyword evidence="12" id="KW-1185">Reference proteome</keyword>
<evidence type="ECO:0000256" key="7">
    <source>
        <dbReference type="ARBA" id="ARBA00022989"/>
    </source>
</evidence>
<evidence type="ECO:0000256" key="3">
    <source>
        <dbReference type="ARBA" id="ARBA00022106"/>
    </source>
</evidence>
<dbReference type="PANTHER" id="PTHR43823">
    <property type="entry name" value="SPORULATION PROTEIN YKVU"/>
    <property type="match status" value="1"/>
</dbReference>
<evidence type="ECO:0000256" key="9">
    <source>
        <dbReference type="ARBA" id="ARBA00023251"/>
    </source>
</evidence>